<keyword evidence="2" id="KW-0813">Transport</keyword>
<feature type="transmembrane region" description="Helical" evidence="10">
    <location>
        <begin position="411"/>
        <end position="434"/>
    </location>
</feature>
<dbReference type="PIRSF" id="PIRSF006603">
    <property type="entry name" value="DinF"/>
    <property type="match status" value="1"/>
</dbReference>
<feature type="transmembrane region" description="Helical" evidence="10">
    <location>
        <begin position="21"/>
        <end position="41"/>
    </location>
</feature>
<evidence type="ECO:0000256" key="3">
    <source>
        <dbReference type="ARBA" id="ARBA00022449"/>
    </source>
</evidence>
<evidence type="ECO:0000256" key="10">
    <source>
        <dbReference type="SAM" id="Phobius"/>
    </source>
</evidence>
<dbReference type="Pfam" id="PF01554">
    <property type="entry name" value="MatE"/>
    <property type="match status" value="2"/>
</dbReference>
<feature type="transmembrane region" description="Helical" evidence="10">
    <location>
        <begin position="238"/>
        <end position="259"/>
    </location>
</feature>
<dbReference type="EMBL" id="JAAVXB010000006">
    <property type="protein sequence ID" value="NKF23076.1"/>
    <property type="molecule type" value="Genomic_DNA"/>
</dbReference>
<keyword evidence="7" id="KW-0406">Ion transport</keyword>
<dbReference type="InterPro" id="IPR002528">
    <property type="entry name" value="MATE_fam"/>
</dbReference>
<sequence length="455" mass="48267">MAAQDLTSGPVRGHLLRMSGFMLLTMLMQTLYSIIDLFWVGRLGREAIAAVALGGNLMMVVMAVGQTLAIGAAALIAQAAGRKDMAEARRLFTQAQSVSGVLAVLLLLLMYAGRGLYGDTLAGDLRTAALTREFLGPFIPALALQVPMFVLSAALRGVGDVRTASIAQLVTVVLNMMLAPVLIFGWGSGHPLGVAGAALATLISIALGVAGLLLHVVRKTQFFSSEWRLAPRLAWRMMRIGLPSGAELALMAVYMSFIMAMLQRFGPAPQAAFGIGMRILQAGMMPCMAVTFATAAIVGQNYGAGHGARIREAFMHALRFNLVVATLFCIAFHVAPAALIRPFSHDPQVLVAGADFLRWIAWNQIAVAVIFACSGVFSGFGNTLPSLIGSATRIGAVMGGGLLLSRDPRFSPVWLWVLSVSASVGQLIINVVLLRRELHRRLPPAPEATTADAPL</sequence>
<keyword evidence="6 10" id="KW-1133">Transmembrane helix</keyword>
<comment type="subcellular location">
    <subcellularLocation>
        <location evidence="1">Cell inner membrane</location>
        <topology evidence="1">Multi-pass membrane protein</topology>
    </subcellularLocation>
</comment>
<comment type="caution">
    <text evidence="11">The sequence shown here is derived from an EMBL/GenBank/DDBJ whole genome shotgun (WGS) entry which is preliminary data.</text>
</comment>
<evidence type="ECO:0000313" key="11">
    <source>
        <dbReference type="EMBL" id="NKF23076.1"/>
    </source>
</evidence>
<feature type="transmembrane region" description="Helical" evidence="10">
    <location>
        <begin position="320"/>
        <end position="340"/>
    </location>
</feature>
<feature type="transmembrane region" description="Helical" evidence="10">
    <location>
        <begin position="360"/>
        <end position="380"/>
    </location>
</feature>
<dbReference type="GO" id="GO:0015297">
    <property type="term" value="F:antiporter activity"/>
    <property type="evidence" value="ECO:0007669"/>
    <property type="project" value="UniProtKB-KW"/>
</dbReference>
<dbReference type="PANTHER" id="PTHR43298">
    <property type="entry name" value="MULTIDRUG RESISTANCE PROTEIN NORM-RELATED"/>
    <property type="match status" value="1"/>
</dbReference>
<evidence type="ECO:0000256" key="9">
    <source>
        <dbReference type="ARBA" id="ARBA00031636"/>
    </source>
</evidence>
<organism evidence="11 12">
    <name type="scientific">Solimonas marina</name>
    <dbReference type="NCBI Taxonomy" id="2714601"/>
    <lineage>
        <taxon>Bacteria</taxon>
        <taxon>Pseudomonadati</taxon>
        <taxon>Pseudomonadota</taxon>
        <taxon>Gammaproteobacteria</taxon>
        <taxon>Nevskiales</taxon>
        <taxon>Nevskiaceae</taxon>
        <taxon>Solimonas</taxon>
    </lineage>
</organism>
<feature type="transmembrane region" description="Helical" evidence="10">
    <location>
        <begin position="192"/>
        <end position="217"/>
    </location>
</feature>
<accession>A0A970BA69</accession>
<dbReference type="InterPro" id="IPR050222">
    <property type="entry name" value="MATE_MdtK"/>
</dbReference>
<proteinExistence type="predicted"/>
<keyword evidence="8 10" id="KW-0472">Membrane</keyword>
<evidence type="ECO:0000256" key="7">
    <source>
        <dbReference type="ARBA" id="ARBA00023065"/>
    </source>
</evidence>
<protein>
    <recommendedName>
        <fullName evidence="9">Multidrug-efflux transporter</fullName>
    </recommendedName>
</protein>
<dbReference type="GO" id="GO:0005886">
    <property type="term" value="C:plasma membrane"/>
    <property type="evidence" value="ECO:0007669"/>
    <property type="project" value="UniProtKB-SubCell"/>
</dbReference>
<keyword evidence="4" id="KW-1003">Cell membrane</keyword>
<feature type="transmembrane region" description="Helical" evidence="10">
    <location>
        <begin position="137"/>
        <end position="155"/>
    </location>
</feature>
<keyword evidence="12" id="KW-1185">Reference proteome</keyword>
<dbReference type="GO" id="GO:0042910">
    <property type="term" value="F:xenobiotic transmembrane transporter activity"/>
    <property type="evidence" value="ECO:0007669"/>
    <property type="project" value="InterPro"/>
</dbReference>
<evidence type="ECO:0000256" key="6">
    <source>
        <dbReference type="ARBA" id="ARBA00022989"/>
    </source>
</evidence>
<dbReference type="PANTHER" id="PTHR43298:SF2">
    <property type="entry name" value="FMN_FAD EXPORTER YEEO-RELATED"/>
    <property type="match status" value="1"/>
</dbReference>
<feature type="transmembrane region" description="Helical" evidence="10">
    <location>
        <begin position="98"/>
        <end position="117"/>
    </location>
</feature>
<feature type="transmembrane region" description="Helical" evidence="10">
    <location>
        <begin position="47"/>
        <end position="77"/>
    </location>
</feature>
<evidence type="ECO:0000256" key="1">
    <source>
        <dbReference type="ARBA" id="ARBA00004429"/>
    </source>
</evidence>
<keyword evidence="5 10" id="KW-0812">Transmembrane</keyword>
<dbReference type="InterPro" id="IPR048279">
    <property type="entry name" value="MdtK-like"/>
</dbReference>
<dbReference type="AlphaFoldDB" id="A0A970BA69"/>
<evidence type="ECO:0000256" key="2">
    <source>
        <dbReference type="ARBA" id="ARBA00022448"/>
    </source>
</evidence>
<dbReference type="Proteomes" id="UP000653472">
    <property type="component" value="Unassembled WGS sequence"/>
</dbReference>
<dbReference type="GO" id="GO:0006811">
    <property type="term" value="P:monoatomic ion transport"/>
    <property type="evidence" value="ECO:0007669"/>
    <property type="project" value="UniProtKB-KW"/>
</dbReference>
<keyword evidence="3" id="KW-0050">Antiport</keyword>
<feature type="transmembrane region" description="Helical" evidence="10">
    <location>
        <begin position="167"/>
        <end position="186"/>
    </location>
</feature>
<feature type="transmembrane region" description="Helical" evidence="10">
    <location>
        <begin position="279"/>
        <end position="299"/>
    </location>
</feature>
<evidence type="ECO:0000256" key="5">
    <source>
        <dbReference type="ARBA" id="ARBA00022692"/>
    </source>
</evidence>
<gene>
    <name evidence="11" type="ORF">G7Y82_12180</name>
</gene>
<evidence type="ECO:0000256" key="8">
    <source>
        <dbReference type="ARBA" id="ARBA00023136"/>
    </source>
</evidence>
<evidence type="ECO:0000256" key="4">
    <source>
        <dbReference type="ARBA" id="ARBA00022475"/>
    </source>
</evidence>
<dbReference type="RefSeq" id="WP_168148400.1">
    <property type="nucleotide sequence ID" value="NZ_JAAVXB010000006.1"/>
</dbReference>
<name>A0A970BA69_9GAMM</name>
<reference evidence="11" key="1">
    <citation type="submission" date="2020-03" db="EMBL/GenBank/DDBJ databases">
        <title>Solimonas marina sp. nov., isolated from deep seawater of the Pacific Ocean.</title>
        <authorList>
            <person name="Liu X."/>
            <person name="Lai Q."/>
            <person name="Sun F."/>
            <person name="Gai Y."/>
            <person name="Li G."/>
            <person name="Shao Z."/>
        </authorList>
    </citation>
    <scope>NUCLEOTIDE SEQUENCE</scope>
    <source>
        <strain evidence="11">C16B3</strain>
    </source>
</reference>
<dbReference type="NCBIfam" id="TIGR00797">
    <property type="entry name" value="matE"/>
    <property type="match status" value="1"/>
</dbReference>
<evidence type="ECO:0000313" key="12">
    <source>
        <dbReference type="Proteomes" id="UP000653472"/>
    </source>
</evidence>
<feature type="transmembrane region" description="Helical" evidence="10">
    <location>
        <begin position="387"/>
        <end position="405"/>
    </location>
</feature>